<protein>
    <submittedName>
        <fullName evidence="1">Uncharacterized protein</fullName>
    </submittedName>
</protein>
<organism evidence="1 2">
    <name type="scientific">Artomyces pyxidatus</name>
    <dbReference type="NCBI Taxonomy" id="48021"/>
    <lineage>
        <taxon>Eukaryota</taxon>
        <taxon>Fungi</taxon>
        <taxon>Dikarya</taxon>
        <taxon>Basidiomycota</taxon>
        <taxon>Agaricomycotina</taxon>
        <taxon>Agaricomycetes</taxon>
        <taxon>Russulales</taxon>
        <taxon>Auriscalpiaceae</taxon>
        <taxon>Artomyces</taxon>
    </lineage>
</organism>
<gene>
    <name evidence="1" type="ORF">BV25DRAFT_1902845</name>
</gene>
<reference evidence="1" key="1">
    <citation type="submission" date="2021-03" db="EMBL/GenBank/DDBJ databases">
        <authorList>
            <consortium name="DOE Joint Genome Institute"/>
            <person name="Ahrendt S."/>
            <person name="Looney B.P."/>
            <person name="Miyauchi S."/>
            <person name="Morin E."/>
            <person name="Drula E."/>
            <person name="Courty P.E."/>
            <person name="Chicoki N."/>
            <person name="Fauchery L."/>
            <person name="Kohler A."/>
            <person name="Kuo A."/>
            <person name="Labutti K."/>
            <person name="Pangilinan J."/>
            <person name="Lipzen A."/>
            <person name="Riley R."/>
            <person name="Andreopoulos W."/>
            <person name="He G."/>
            <person name="Johnson J."/>
            <person name="Barry K.W."/>
            <person name="Grigoriev I.V."/>
            <person name="Nagy L."/>
            <person name="Hibbett D."/>
            <person name="Henrissat B."/>
            <person name="Matheny P.B."/>
            <person name="Labbe J."/>
            <person name="Martin F."/>
        </authorList>
    </citation>
    <scope>NUCLEOTIDE SEQUENCE</scope>
    <source>
        <strain evidence="1">HHB10654</strain>
    </source>
</reference>
<evidence type="ECO:0000313" key="1">
    <source>
        <dbReference type="EMBL" id="KAI0057177.1"/>
    </source>
</evidence>
<accession>A0ACB8SLU3</accession>
<dbReference type="EMBL" id="MU277251">
    <property type="protein sequence ID" value="KAI0057177.1"/>
    <property type="molecule type" value="Genomic_DNA"/>
</dbReference>
<proteinExistence type="predicted"/>
<reference evidence="1" key="2">
    <citation type="journal article" date="2022" name="New Phytol.">
        <title>Evolutionary transition to the ectomycorrhizal habit in the genomes of a hyperdiverse lineage of mushroom-forming fungi.</title>
        <authorList>
            <person name="Looney B."/>
            <person name="Miyauchi S."/>
            <person name="Morin E."/>
            <person name="Drula E."/>
            <person name="Courty P.E."/>
            <person name="Kohler A."/>
            <person name="Kuo A."/>
            <person name="LaButti K."/>
            <person name="Pangilinan J."/>
            <person name="Lipzen A."/>
            <person name="Riley R."/>
            <person name="Andreopoulos W."/>
            <person name="He G."/>
            <person name="Johnson J."/>
            <person name="Nolan M."/>
            <person name="Tritt A."/>
            <person name="Barry K.W."/>
            <person name="Grigoriev I.V."/>
            <person name="Nagy L.G."/>
            <person name="Hibbett D."/>
            <person name="Henrissat B."/>
            <person name="Matheny P.B."/>
            <person name="Labbe J."/>
            <person name="Martin F.M."/>
        </authorList>
    </citation>
    <scope>NUCLEOTIDE SEQUENCE</scope>
    <source>
        <strain evidence="1">HHB10654</strain>
    </source>
</reference>
<evidence type="ECO:0000313" key="2">
    <source>
        <dbReference type="Proteomes" id="UP000814140"/>
    </source>
</evidence>
<dbReference type="Proteomes" id="UP000814140">
    <property type="component" value="Unassembled WGS sequence"/>
</dbReference>
<name>A0ACB8SLU3_9AGAM</name>
<sequence>MSPTLELPVNDASNVEQTSPIFVALRTTFLFASRLRPVNDIPKRSTADILDMDFACRGLNPWESFGDVGGSDPTPSRVDENHPSASSPSHLEAMDYSTTIPPVSNTMQTATLAQRSLSADQPRAVEIPAIIISLPSCDPDMLSTRRTLPSRIHDSDGVGKGKNAEINSAKTRRKPKRVRARILARTRSLPVFPSTNAALSSQSMPNPRTPPVPLPFAATVPIHGHGAAVAITTSDTFSPSAKPSVHFEIDEKTRAALGSRKRSTAKRCISAMTSGSRWF</sequence>
<comment type="caution">
    <text evidence="1">The sequence shown here is derived from an EMBL/GenBank/DDBJ whole genome shotgun (WGS) entry which is preliminary data.</text>
</comment>
<keyword evidence="2" id="KW-1185">Reference proteome</keyword>